<dbReference type="RefSeq" id="WP_003321548.1">
    <property type="nucleotide sequence ID" value="NZ_ALPT02000003.1"/>
</dbReference>
<keyword evidence="2" id="KW-0808">Transferase</keyword>
<dbReference type="InterPro" id="IPR016181">
    <property type="entry name" value="Acyl_CoA_acyltransferase"/>
</dbReference>
<dbReference type="Gene3D" id="3.40.630.30">
    <property type="match status" value="1"/>
</dbReference>
<protein>
    <submittedName>
        <fullName evidence="2">Acetyltransferase</fullName>
    </submittedName>
</protein>
<feature type="domain" description="N-acetyltransferase" evidence="1">
    <location>
        <begin position="7"/>
        <end position="172"/>
    </location>
</feature>
<dbReference type="GO" id="GO:0016747">
    <property type="term" value="F:acyltransferase activity, transferring groups other than amino-acyl groups"/>
    <property type="evidence" value="ECO:0007669"/>
    <property type="project" value="InterPro"/>
</dbReference>
<dbReference type="Proteomes" id="UP000297014">
    <property type="component" value="Unassembled WGS sequence"/>
</dbReference>
<evidence type="ECO:0000313" key="3">
    <source>
        <dbReference type="EMBL" id="THG88453.1"/>
    </source>
</evidence>
<dbReference type="EMBL" id="JALP01000385">
    <property type="protein sequence ID" value="THG88453.1"/>
    <property type="molecule type" value="Genomic_DNA"/>
</dbReference>
<dbReference type="STRING" id="1218173.BALCAV_0201315"/>
<dbReference type="eggNOG" id="COG1670">
    <property type="taxonomic scope" value="Bacteria"/>
</dbReference>
<dbReference type="Proteomes" id="UP000002754">
    <property type="component" value="Unassembled WGS sequence"/>
</dbReference>
<sequence>MLTSERVQLRKMVMEDSEIYHSWRNDLEVMNSTSLSLDLYTYEETKAFVENVILSSTTSKSYMITDVNTDIAIGIVSLINIDSKNRNAECIIDIGNKDYWGKGYGQESLALLLDYAFLEMNLHRISLRVFSFNKKAIHLYKKLGFVQEGLSRESLFRKGKWHDIIQMGLLRSEYKESM</sequence>
<evidence type="ECO:0000313" key="2">
    <source>
        <dbReference type="EMBL" id="KGA98925.1"/>
    </source>
</evidence>
<accession>A0A094XJI4</accession>
<dbReference type="AlphaFoldDB" id="A0A094XJI4"/>
<dbReference type="OrthoDB" id="9795206at2"/>
<dbReference type="Pfam" id="PF13302">
    <property type="entry name" value="Acetyltransf_3"/>
    <property type="match status" value="1"/>
</dbReference>
<evidence type="ECO:0000313" key="5">
    <source>
        <dbReference type="Proteomes" id="UP000297014"/>
    </source>
</evidence>
<dbReference type="PANTHER" id="PTHR43415">
    <property type="entry name" value="SPERMIDINE N(1)-ACETYLTRANSFERASE"/>
    <property type="match status" value="1"/>
</dbReference>
<dbReference type="SUPFAM" id="SSF55729">
    <property type="entry name" value="Acyl-CoA N-acyltransferases (Nat)"/>
    <property type="match status" value="1"/>
</dbReference>
<proteinExistence type="predicted"/>
<comment type="caution">
    <text evidence="2">The sequence shown here is derived from an EMBL/GenBank/DDBJ whole genome shotgun (WGS) entry which is preliminary data.</text>
</comment>
<gene>
    <name evidence="3" type="ORF">AJ85_03300</name>
    <name evidence="2" type="ORF">BALCAV_0201315</name>
</gene>
<reference evidence="2 4" key="1">
    <citation type="journal article" date="2014" name="Genome Announc.">
        <title>Draft Genome Sequence of Bacillus alcalophilus AV1934, a Classic Alkaliphile Isolated from Human Feces in 1934.</title>
        <authorList>
            <person name="Attie O."/>
            <person name="Jayaprakash A."/>
            <person name="Shah H."/>
            <person name="Paulsen I.T."/>
            <person name="Morino M."/>
            <person name="Takahashi Y."/>
            <person name="Narumi I."/>
            <person name="Sachidanandam R."/>
            <person name="Satoh K."/>
            <person name="Ito M."/>
            <person name="Krulwich T.A."/>
        </authorList>
    </citation>
    <scope>NUCLEOTIDE SEQUENCE [LARGE SCALE GENOMIC DNA]</scope>
    <source>
        <strain evidence="2 4">AV1934</strain>
    </source>
</reference>
<reference evidence="3 5" key="2">
    <citation type="submission" date="2014-01" db="EMBL/GenBank/DDBJ databases">
        <title>Draft genome sequencing of Bacillus alcalophilus CGMCC 1.3604.</title>
        <authorList>
            <person name="Yang J."/>
            <person name="Diao L."/>
            <person name="Yang S."/>
        </authorList>
    </citation>
    <scope>NUCLEOTIDE SEQUENCE [LARGE SCALE GENOMIC DNA]</scope>
    <source>
        <strain evidence="3 5">CGMCC 1.3604</strain>
    </source>
</reference>
<dbReference type="PROSITE" id="PS51186">
    <property type="entry name" value="GNAT"/>
    <property type="match status" value="1"/>
</dbReference>
<keyword evidence="4" id="KW-1185">Reference proteome</keyword>
<evidence type="ECO:0000313" key="4">
    <source>
        <dbReference type="Proteomes" id="UP000002754"/>
    </source>
</evidence>
<organism evidence="2 4">
    <name type="scientific">Alkalihalobacillus alcalophilus ATCC 27647 = CGMCC 1.3604</name>
    <dbReference type="NCBI Taxonomy" id="1218173"/>
    <lineage>
        <taxon>Bacteria</taxon>
        <taxon>Bacillati</taxon>
        <taxon>Bacillota</taxon>
        <taxon>Bacilli</taxon>
        <taxon>Bacillales</taxon>
        <taxon>Bacillaceae</taxon>
        <taxon>Alkalihalobacillus</taxon>
    </lineage>
</organism>
<dbReference type="EMBL" id="ALPT02000003">
    <property type="protein sequence ID" value="KGA98925.1"/>
    <property type="molecule type" value="Genomic_DNA"/>
</dbReference>
<dbReference type="PANTHER" id="PTHR43415:SF3">
    <property type="entry name" value="GNAT-FAMILY ACETYLTRANSFERASE"/>
    <property type="match status" value="1"/>
</dbReference>
<evidence type="ECO:0000259" key="1">
    <source>
        <dbReference type="PROSITE" id="PS51186"/>
    </source>
</evidence>
<name>A0A094XJI4_ALKAL</name>
<dbReference type="CDD" id="cd04301">
    <property type="entry name" value="NAT_SF"/>
    <property type="match status" value="1"/>
</dbReference>
<dbReference type="InterPro" id="IPR000182">
    <property type="entry name" value="GNAT_dom"/>
</dbReference>